<dbReference type="InterPro" id="IPR018060">
    <property type="entry name" value="HTH_AraC"/>
</dbReference>
<dbReference type="SMART" id="SM00342">
    <property type="entry name" value="HTH_ARAC"/>
    <property type="match status" value="1"/>
</dbReference>
<dbReference type="KEGG" id="csr:Cspa_c20170"/>
<dbReference type="InterPro" id="IPR009057">
    <property type="entry name" value="Homeodomain-like_sf"/>
</dbReference>
<keyword evidence="2" id="KW-0238">DNA-binding</keyword>
<sequence length="308" mass="35902">MDNWEIVNAVQRMQDYIEDHIVEEITLNDLSKAAGYSQWHSARIFKKLLNKSPFEYIRALRLSKAALVLRDEHPRVVDVAFDFVFSSHEGFTKAFSKQFGIAPRKYIENTPPIGLFIPDSIHDYYLILNKGANVMEEKKEKNTIFVQVVERPRRKVLLKRGVKATEYFAYCEEVGCDVWGMLSSVKEALYEPIGMWLPNHLIKEGTSKYVQGVEVPLDYDKPIPEGYDLIELPPCKMMVFQGEPYDDEKFMNEISSVWKSIENYNPELYGFEWAEEEAPRFQLAPMGYRGYIEARPVKQINKRNESNF</sequence>
<proteinExistence type="predicted"/>
<dbReference type="Proteomes" id="UP000011728">
    <property type="component" value="Chromosome"/>
</dbReference>
<evidence type="ECO:0000256" key="1">
    <source>
        <dbReference type="ARBA" id="ARBA00023015"/>
    </source>
</evidence>
<keyword evidence="1" id="KW-0805">Transcription regulation</keyword>
<keyword evidence="6" id="KW-1185">Reference proteome</keyword>
<gene>
    <name evidence="5" type="ORF">Cspa_c20170</name>
</gene>
<reference evidence="5 6" key="1">
    <citation type="submission" date="2013-02" db="EMBL/GenBank/DDBJ databases">
        <title>Genome sequence of Clostridium saccharoperbutylacetonicum N1-4(HMT).</title>
        <authorList>
            <person name="Poehlein A."/>
            <person name="Daniel R."/>
        </authorList>
    </citation>
    <scope>NUCLEOTIDE SEQUENCE [LARGE SCALE GENOMIC DNA]</scope>
    <source>
        <strain evidence="6">N1-4(HMT)</strain>
    </source>
</reference>
<dbReference type="Gene3D" id="1.10.10.60">
    <property type="entry name" value="Homeodomain-like"/>
    <property type="match status" value="2"/>
</dbReference>
<dbReference type="AlphaFoldDB" id="M1MHK9"/>
<name>M1MHK9_9CLOT</name>
<dbReference type="EMBL" id="CP004121">
    <property type="protein sequence ID" value="AGF55783.1"/>
    <property type="molecule type" value="Genomic_DNA"/>
</dbReference>
<dbReference type="GO" id="GO:0043565">
    <property type="term" value="F:sequence-specific DNA binding"/>
    <property type="evidence" value="ECO:0007669"/>
    <property type="project" value="InterPro"/>
</dbReference>
<dbReference type="RefSeq" id="WP_015392104.1">
    <property type="nucleotide sequence ID" value="NC_020291.1"/>
</dbReference>
<dbReference type="PROSITE" id="PS01124">
    <property type="entry name" value="HTH_ARAC_FAMILY_2"/>
    <property type="match status" value="1"/>
</dbReference>
<dbReference type="InterPro" id="IPR050959">
    <property type="entry name" value="MarA-like"/>
</dbReference>
<evidence type="ECO:0000259" key="4">
    <source>
        <dbReference type="PROSITE" id="PS01124"/>
    </source>
</evidence>
<protein>
    <submittedName>
        <fullName evidence="5">Transcriptional regulator, AraC family</fullName>
    </submittedName>
</protein>
<dbReference type="SUPFAM" id="SSF46689">
    <property type="entry name" value="Homeodomain-like"/>
    <property type="match status" value="2"/>
</dbReference>
<dbReference type="HOGENOM" id="CLU_952405_0_0_9"/>
<dbReference type="OrthoDB" id="9801721at2"/>
<evidence type="ECO:0000256" key="2">
    <source>
        <dbReference type="ARBA" id="ARBA00023125"/>
    </source>
</evidence>
<evidence type="ECO:0000256" key="3">
    <source>
        <dbReference type="ARBA" id="ARBA00023163"/>
    </source>
</evidence>
<dbReference type="Pfam" id="PF12833">
    <property type="entry name" value="HTH_18"/>
    <property type="match status" value="1"/>
</dbReference>
<accession>M1MHK9</accession>
<dbReference type="eggNOG" id="COG2207">
    <property type="taxonomic scope" value="Bacteria"/>
</dbReference>
<evidence type="ECO:0000313" key="5">
    <source>
        <dbReference type="EMBL" id="AGF55783.1"/>
    </source>
</evidence>
<evidence type="ECO:0000313" key="6">
    <source>
        <dbReference type="Proteomes" id="UP000011728"/>
    </source>
</evidence>
<organism evidence="5 6">
    <name type="scientific">Clostridium saccharoperbutylacetonicum N1-4(HMT)</name>
    <dbReference type="NCBI Taxonomy" id="931276"/>
    <lineage>
        <taxon>Bacteria</taxon>
        <taxon>Bacillati</taxon>
        <taxon>Bacillota</taxon>
        <taxon>Clostridia</taxon>
        <taxon>Eubacteriales</taxon>
        <taxon>Clostridiaceae</taxon>
        <taxon>Clostridium</taxon>
    </lineage>
</organism>
<dbReference type="GO" id="GO:0003700">
    <property type="term" value="F:DNA-binding transcription factor activity"/>
    <property type="evidence" value="ECO:0007669"/>
    <property type="project" value="InterPro"/>
</dbReference>
<dbReference type="PANTHER" id="PTHR47504">
    <property type="entry name" value="RIGHT ORIGIN-BINDING PROTEIN"/>
    <property type="match status" value="1"/>
</dbReference>
<dbReference type="PATRIC" id="fig|931276.5.peg.2011"/>
<dbReference type="PANTHER" id="PTHR47504:SF5">
    <property type="entry name" value="RIGHT ORIGIN-BINDING PROTEIN"/>
    <property type="match status" value="1"/>
</dbReference>
<dbReference type="STRING" id="36745.CLSAP_18180"/>
<keyword evidence="3" id="KW-0804">Transcription</keyword>
<feature type="domain" description="HTH araC/xylS-type" evidence="4">
    <location>
        <begin position="11"/>
        <end position="109"/>
    </location>
</feature>